<dbReference type="Gene3D" id="3.40.50.150">
    <property type="entry name" value="Vaccinia Virus protein VP39"/>
    <property type="match status" value="2"/>
</dbReference>
<dbReference type="Gene3D" id="2.30.30.40">
    <property type="entry name" value="SH3 Domains"/>
    <property type="match status" value="1"/>
</dbReference>
<dbReference type="SUPFAM" id="SSF50044">
    <property type="entry name" value="SH3-domain"/>
    <property type="match status" value="1"/>
</dbReference>
<organism evidence="5 6">
    <name type="scientific">Rousettus aegyptiacus</name>
    <name type="common">Egyptian fruit bat</name>
    <name type="synonym">Pteropus aegyptiacus</name>
    <dbReference type="NCBI Taxonomy" id="9407"/>
    <lineage>
        <taxon>Eukaryota</taxon>
        <taxon>Metazoa</taxon>
        <taxon>Chordata</taxon>
        <taxon>Craniata</taxon>
        <taxon>Vertebrata</taxon>
        <taxon>Euteleostomi</taxon>
        <taxon>Mammalia</taxon>
        <taxon>Eutheria</taxon>
        <taxon>Laurasiatheria</taxon>
        <taxon>Chiroptera</taxon>
        <taxon>Yinpterochiroptera</taxon>
        <taxon>Pteropodoidea</taxon>
        <taxon>Pteropodidae</taxon>
        <taxon>Rousettinae</taxon>
        <taxon>Rousettus</taxon>
    </lineage>
</organism>
<proteinExistence type="predicted"/>
<dbReference type="GO" id="GO:0005634">
    <property type="term" value="C:nucleus"/>
    <property type="evidence" value="ECO:0007669"/>
    <property type="project" value="TreeGrafter"/>
</dbReference>
<dbReference type="InterPro" id="IPR036028">
    <property type="entry name" value="SH3-like_dom_sf"/>
</dbReference>
<dbReference type="EMBL" id="JACASE010000020">
    <property type="protein sequence ID" value="KAF6394542.1"/>
    <property type="molecule type" value="Genomic_DNA"/>
</dbReference>
<evidence type="ECO:0000256" key="2">
    <source>
        <dbReference type="ARBA" id="ARBA00022691"/>
    </source>
</evidence>
<keyword evidence="6" id="KW-1185">Reference proteome</keyword>
<feature type="domain" description="SH3" evidence="4">
    <location>
        <begin position="26"/>
        <end position="85"/>
    </location>
</feature>
<dbReference type="InterPro" id="IPR029063">
    <property type="entry name" value="SAM-dependent_MTases_sf"/>
</dbReference>
<dbReference type="Gene3D" id="2.70.160.11">
    <property type="entry name" value="Hnrnp arginine n-methyltransferase1"/>
    <property type="match status" value="1"/>
</dbReference>
<sequence>MATSGDCPGSEPQEGEAAVQHCEEAVHPEEFVAIADYSATDETQLSFLRGEKILILRQTTADWWWGERAGCCGYIPANHLGKHLEECDPEDTWQDEEYFGSYGTLKLHLEMLTDQPRTTKYHHVILQNRESLRGKVILDVGCGTGIISLFCAHHAQPKAQKVEDVVLPEKVDVLVSEWMGTCLLFEFMIESILYARDAWLKEDGAIWPTTAALHLVPCSADKDYRSKVLFWDNAYEFNLSALK</sequence>
<dbReference type="InterPro" id="IPR025799">
    <property type="entry name" value="Arg_MeTrfase"/>
</dbReference>
<dbReference type="FunFam" id="2.30.30.40:FF:000098">
    <property type="entry name" value="Protein arginine N-methyltransferase 2 isoform 1"/>
    <property type="match status" value="1"/>
</dbReference>
<dbReference type="Pfam" id="PF00018">
    <property type="entry name" value="SH3_1"/>
    <property type="match status" value="1"/>
</dbReference>
<dbReference type="GO" id="GO:0016274">
    <property type="term" value="F:protein-arginine N-methyltransferase activity"/>
    <property type="evidence" value="ECO:0007669"/>
    <property type="project" value="InterPro"/>
</dbReference>
<dbReference type="PANTHER" id="PTHR11006:SF92">
    <property type="entry name" value="PROTEIN ARGININE N-METHYLTRANSFERASE 2"/>
    <property type="match status" value="1"/>
</dbReference>
<name>A0A7J8B7D9_ROUAE</name>
<gene>
    <name evidence="5" type="ORF">HJG63_015909</name>
</gene>
<protein>
    <submittedName>
        <fullName evidence="5">Protein arginine methyltransferase 2</fullName>
    </submittedName>
</protein>
<evidence type="ECO:0000256" key="3">
    <source>
        <dbReference type="PROSITE-ProRule" id="PRU00192"/>
    </source>
</evidence>
<evidence type="ECO:0000259" key="4">
    <source>
        <dbReference type="PROSITE" id="PS50002"/>
    </source>
</evidence>
<dbReference type="PANTHER" id="PTHR11006">
    <property type="entry name" value="PROTEIN ARGININE N-METHYLTRANSFERASE"/>
    <property type="match status" value="1"/>
</dbReference>
<evidence type="ECO:0000313" key="6">
    <source>
        <dbReference type="Proteomes" id="UP000593571"/>
    </source>
</evidence>
<keyword evidence="5" id="KW-0489">Methyltransferase</keyword>
<dbReference type="Proteomes" id="UP000593571">
    <property type="component" value="Unassembled WGS sequence"/>
</dbReference>
<keyword evidence="5" id="KW-0808">Transferase</keyword>
<keyword evidence="1 3" id="KW-0728">SH3 domain</keyword>
<dbReference type="PRINTS" id="PR00452">
    <property type="entry name" value="SH3DOMAIN"/>
</dbReference>
<accession>A0A7J8B7D9</accession>
<comment type="caution">
    <text evidence="5">The sequence shown here is derived from an EMBL/GenBank/DDBJ whole genome shotgun (WGS) entry which is preliminary data.</text>
</comment>
<evidence type="ECO:0000256" key="1">
    <source>
        <dbReference type="ARBA" id="ARBA00022443"/>
    </source>
</evidence>
<dbReference type="CDD" id="cd11806">
    <property type="entry name" value="SH3_PRMT2"/>
    <property type="match status" value="1"/>
</dbReference>
<dbReference type="SMART" id="SM00326">
    <property type="entry name" value="SH3"/>
    <property type="match status" value="1"/>
</dbReference>
<dbReference type="SUPFAM" id="SSF53335">
    <property type="entry name" value="S-adenosyl-L-methionine-dependent methyltransferases"/>
    <property type="match status" value="1"/>
</dbReference>
<dbReference type="PROSITE" id="PS50002">
    <property type="entry name" value="SH3"/>
    <property type="match status" value="1"/>
</dbReference>
<dbReference type="AlphaFoldDB" id="A0A7J8B7D9"/>
<dbReference type="GO" id="GO:0032259">
    <property type="term" value="P:methylation"/>
    <property type="evidence" value="ECO:0007669"/>
    <property type="project" value="UniProtKB-KW"/>
</dbReference>
<evidence type="ECO:0000313" key="5">
    <source>
        <dbReference type="EMBL" id="KAF6394542.1"/>
    </source>
</evidence>
<dbReference type="InterPro" id="IPR001452">
    <property type="entry name" value="SH3_domain"/>
</dbReference>
<keyword evidence="2" id="KW-0949">S-adenosyl-L-methionine</keyword>
<dbReference type="GO" id="GO:0042054">
    <property type="term" value="F:histone methyltransferase activity"/>
    <property type="evidence" value="ECO:0007669"/>
    <property type="project" value="TreeGrafter"/>
</dbReference>
<reference evidence="5 6" key="1">
    <citation type="journal article" date="2020" name="Nature">
        <title>Six reference-quality genomes reveal evolution of bat adaptations.</title>
        <authorList>
            <person name="Jebb D."/>
            <person name="Huang Z."/>
            <person name="Pippel M."/>
            <person name="Hughes G.M."/>
            <person name="Lavrichenko K."/>
            <person name="Devanna P."/>
            <person name="Winkler S."/>
            <person name="Jermiin L.S."/>
            <person name="Skirmuntt E.C."/>
            <person name="Katzourakis A."/>
            <person name="Burkitt-Gray L."/>
            <person name="Ray D.A."/>
            <person name="Sullivan K.A.M."/>
            <person name="Roscito J.G."/>
            <person name="Kirilenko B.M."/>
            <person name="Davalos L.M."/>
            <person name="Corthals A.P."/>
            <person name="Power M.L."/>
            <person name="Jones G."/>
            <person name="Ransome R.D."/>
            <person name="Dechmann D.K.N."/>
            <person name="Locatelli A.G."/>
            <person name="Puechmaille S.J."/>
            <person name="Fedrigo O."/>
            <person name="Jarvis E.D."/>
            <person name="Hiller M."/>
            <person name="Vernes S.C."/>
            <person name="Myers E.W."/>
            <person name="Teeling E.C."/>
        </authorList>
    </citation>
    <scope>NUCLEOTIDE SEQUENCE [LARGE SCALE GENOMIC DNA]</scope>
    <source>
        <strain evidence="5">MRouAeg1</strain>
        <tissue evidence="5">Muscle</tissue>
    </source>
</reference>